<dbReference type="AlphaFoldDB" id="X0ZNP6"/>
<proteinExistence type="predicted"/>
<accession>X0ZNP6</accession>
<feature type="non-terminal residue" evidence="1">
    <location>
        <position position="321"/>
    </location>
</feature>
<reference evidence="1" key="1">
    <citation type="journal article" date="2014" name="Front. Microbiol.">
        <title>High frequency of phylogenetically diverse reductive dehalogenase-homologous genes in deep subseafloor sedimentary metagenomes.</title>
        <authorList>
            <person name="Kawai M."/>
            <person name="Futagami T."/>
            <person name="Toyoda A."/>
            <person name="Takaki Y."/>
            <person name="Nishi S."/>
            <person name="Hori S."/>
            <person name="Arai W."/>
            <person name="Tsubouchi T."/>
            <person name="Morono Y."/>
            <person name="Uchiyama I."/>
            <person name="Ito T."/>
            <person name="Fujiyama A."/>
            <person name="Inagaki F."/>
            <person name="Takami H."/>
        </authorList>
    </citation>
    <scope>NUCLEOTIDE SEQUENCE</scope>
    <source>
        <strain evidence="1">Expedition CK06-06</strain>
    </source>
</reference>
<name>X0ZNP6_9ZZZZ</name>
<feature type="non-terminal residue" evidence="1">
    <location>
        <position position="1"/>
    </location>
</feature>
<dbReference type="InterPro" id="IPR011990">
    <property type="entry name" value="TPR-like_helical_dom_sf"/>
</dbReference>
<evidence type="ECO:0000313" key="1">
    <source>
        <dbReference type="EMBL" id="GAG61973.1"/>
    </source>
</evidence>
<dbReference type="SUPFAM" id="SSF48452">
    <property type="entry name" value="TPR-like"/>
    <property type="match status" value="1"/>
</dbReference>
<dbReference type="EMBL" id="BART01003818">
    <property type="protein sequence ID" value="GAG61973.1"/>
    <property type="molecule type" value="Genomic_DNA"/>
</dbReference>
<comment type="caution">
    <text evidence="1">The sequence shown here is derived from an EMBL/GenBank/DDBJ whole genome shotgun (WGS) entry which is preliminary data.</text>
</comment>
<gene>
    <name evidence="1" type="ORF">S01H4_10139</name>
</gene>
<dbReference type="InterPro" id="IPR019734">
    <property type="entry name" value="TPR_rpt"/>
</dbReference>
<dbReference type="SMART" id="SM00028">
    <property type="entry name" value="TPR"/>
    <property type="match status" value="2"/>
</dbReference>
<sequence>AEEAVRHLDLAEKYESQQNWAKAIEEYSKAVELLKLSGLLSLHIDDINERIVHLTQISQQEKALQRKEVEVELSGLRDEAFHFLDKAKSLEVDGRYQEAISCYSSAIKLLEQAKWDESLLGQIKLKLEKLVDIFKQQQIMAHQRALRAEQAPIKVEKSFGAPETTIIPAGLDKRSKLRMEFETQKRREEDIQNRAFESIDMGKNLLEEKNFDVAKSKYLEALDLLRSIGWTDENLSYLYGDIDSVERQRVAFEKAESQKVEQAARATPQTVTSETTPQKEIVPEIMDVQSKAIMKYEAKKRREDEVQKKAFELMDEGERLI</sequence>
<dbReference type="Gene3D" id="1.25.40.10">
    <property type="entry name" value="Tetratricopeptide repeat domain"/>
    <property type="match status" value="1"/>
</dbReference>
<organism evidence="1">
    <name type="scientific">marine sediment metagenome</name>
    <dbReference type="NCBI Taxonomy" id="412755"/>
    <lineage>
        <taxon>unclassified sequences</taxon>
        <taxon>metagenomes</taxon>
        <taxon>ecological metagenomes</taxon>
    </lineage>
</organism>
<protein>
    <recommendedName>
        <fullName evidence="2">Tetratricopeptide repeat protein</fullName>
    </recommendedName>
</protein>
<evidence type="ECO:0008006" key="2">
    <source>
        <dbReference type="Google" id="ProtNLM"/>
    </source>
</evidence>